<dbReference type="Proteomes" id="UP000501868">
    <property type="component" value="Chromosome"/>
</dbReference>
<dbReference type="PANTHER" id="PTHR41263:SF1">
    <property type="entry name" value="ASPARTYL-PHOSPHATE PHOSPHATASE YISI"/>
    <property type="match status" value="1"/>
</dbReference>
<sequence>MMVNEIEKLDDRINQLREELIQIAKATGLKSNETLRYSQKLDDLITMYQISKNEQYKKV</sequence>
<protein>
    <submittedName>
        <fullName evidence="1">Aspartyl-phosphate phosphatase Spo0E family protein</fullName>
    </submittedName>
</protein>
<dbReference type="Gene3D" id="4.10.280.10">
    <property type="entry name" value="Helix-loop-helix DNA-binding domain"/>
    <property type="match status" value="1"/>
</dbReference>
<dbReference type="InterPro" id="IPR037208">
    <property type="entry name" value="Spo0E-like_sf"/>
</dbReference>
<reference evidence="1 2" key="1">
    <citation type="submission" date="2020-04" db="EMBL/GenBank/DDBJ databases">
        <title>Genome-Wide Identification of 5-Methylcytosine Sites in Bacterial Genomes By High-Throughput Sequencing of MspJI Restriction Fragments.</title>
        <authorList>
            <person name="Wu V."/>
        </authorList>
    </citation>
    <scope>NUCLEOTIDE SEQUENCE [LARGE SCALE GENOMIC DNA]</scope>
    <source>
        <strain evidence="1 2">S2</strain>
    </source>
</reference>
<gene>
    <name evidence="1" type="ORF">HFZ78_23900</name>
</gene>
<dbReference type="InterPro" id="IPR018540">
    <property type="entry name" value="Spo0E-like"/>
</dbReference>
<dbReference type="PANTHER" id="PTHR41263">
    <property type="entry name" value="ASPARTYL-PHOSPHATE PHOSPHATASE YISI"/>
    <property type="match status" value="1"/>
</dbReference>
<organism evidence="1 2">
    <name type="scientific">Priestia megaterium</name>
    <name type="common">Bacillus megaterium</name>
    <dbReference type="NCBI Taxonomy" id="1404"/>
    <lineage>
        <taxon>Bacteria</taxon>
        <taxon>Bacillati</taxon>
        <taxon>Bacillota</taxon>
        <taxon>Bacilli</taxon>
        <taxon>Bacillales</taxon>
        <taxon>Bacillaceae</taxon>
        <taxon>Priestia</taxon>
    </lineage>
</organism>
<proteinExistence type="predicted"/>
<evidence type="ECO:0000313" key="1">
    <source>
        <dbReference type="EMBL" id="QIZ09365.1"/>
    </source>
</evidence>
<dbReference type="InterPro" id="IPR036638">
    <property type="entry name" value="HLH_DNA-bd_sf"/>
</dbReference>
<dbReference type="InterPro" id="IPR053028">
    <property type="entry name" value="Spo0E-like_phosphatase"/>
</dbReference>
<dbReference type="EMBL" id="CP051128">
    <property type="protein sequence ID" value="QIZ09365.1"/>
    <property type="molecule type" value="Genomic_DNA"/>
</dbReference>
<reference evidence="1 2" key="2">
    <citation type="submission" date="2020-04" db="EMBL/GenBank/DDBJ databases">
        <authorList>
            <person name="Fomenkov A."/>
            <person name="Anton B.P."/>
            <person name="Roberts R.J."/>
        </authorList>
    </citation>
    <scope>NUCLEOTIDE SEQUENCE [LARGE SCALE GENOMIC DNA]</scope>
    <source>
        <strain evidence="1 2">S2</strain>
    </source>
</reference>
<evidence type="ECO:0000313" key="2">
    <source>
        <dbReference type="Proteomes" id="UP000501868"/>
    </source>
</evidence>
<dbReference type="Pfam" id="PF09388">
    <property type="entry name" value="SpoOE-like"/>
    <property type="match status" value="1"/>
</dbReference>
<name>A0A6H1P7B9_PRIMG</name>
<dbReference type="GO" id="GO:0046983">
    <property type="term" value="F:protein dimerization activity"/>
    <property type="evidence" value="ECO:0007669"/>
    <property type="project" value="InterPro"/>
</dbReference>
<accession>A0A6H1P7B9</accession>
<dbReference type="AlphaFoldDB" id="A0A6H1P7B9"/>
<dbReference type="GO" id="GO:0043937">
    <property type="term" value="P:regulation of sporulation"/>
    <property type="evidence" value="ECO:0007669"/>
    <property type="project" value="InterPro"/>
</dbReference>
<dbReference type="SUPFAM" id="SSF140500">
    <property type="entry name" value="BAS1536-like"/>
    <property type="match status" value="1"/>
</dbReference>